<dbReference type="STRING" id="1121291.SAMN02745134_00134"/>
<dbReference type="RefSeq" id="WP_084113356.1">
    <property type="nucleotide sequence ID" value="NZ_FWXH01000002.1"/>
</dbReference>
<gene>
    <name evidence="1" type="ORF">SAMN02745134_00134</name>
</gene>
<dbReference type="EMBL" id="FWXH01000002">
    <property type="protein sequence ID" value="SMC16685.1"/>
    <property type="molecule type" value="Genomic_DNA"/>
</dbReference>
<organism evidence="1 2">
    <name type="scientific">Clostridium acidisoli DSM 12555</name>
    <dbReference type="NCBI Taxonomy" id="1121291"/>
    <lineage>
        <taxon>Bacteria</taxon>
        <taxon>Bacillati</taxon>
        <taxon>Bacillota</taxon>
        <taxon>Clostridia</taxon>
        <taxon>Eubacteriales</taxon>
        <taxon>Clostridiaceae</taxon>
        <taxon>Clostridium</taxon>
    </lineage>
</organism>
<sequence length="186" mass="21434">MKKVTWDVQYTSVPPVIKYCKKCSKKMEFVCSNKFRVNAERKYLDIWLIYKCSECNTTWNMTIYSRINPSSISKAMLEGFHSNSKELAEKYARNIDVIGKNGVEVGIPDYKIVGQNIDFKEKVELHINTICASKIKIGTIIRQKLEISQSVFEKLISNGSIKGLREEDLKKSKLEKENILIIDICL</sequence>
<protein>
    <recommendedName>
        <fullName evidence="3">DUF1062 domain-containing protein</fullName>
    </recommendedName>
</protein>
<evidence type="ECO:0000313" key="1">
    <source>
        <dbReference type="EMBL" id="SMC16685.1"/>
    </source>
</evidence>
<dbReference type="AlphaFoldDB" id="A0A1W1WYE4"/>
<keyword evidence="2" id="KW-1185">Reference proteome</keyword>
<name>A0A1W1WYE4_9CLOT</name>
<dbReference type="InterPro" id="IPR009412">
    <property type="entry name" value="DUF1062"/>
</dbReference>
<proteinExistence type="predicted"/>
<dbReference type="OrthoDB" id="9810886at2"/>
<dbReference type="Proteomes" id="UP000192468">
    <property type="component" value="Unassembled WGS sequence"/>
</dbReference>
<evidence type="ECO:0000313" key="2">
    <source>
        <dbReference type="Proteomes" id="UP000192468"/>
    </source>
</evidence>
<accession>A0A1W1WYE4</accession>
<reference evidence="1 2" key="1">
    <citation type="submission" date="2017-04" db="EMBL/GenBank/DDBJ databases">
        <authorList>
            <person name="Afonso C.L."/>
            <person name="Miller P.J."/>
            <person name="Scott M.A."/>
            <person name="Spackman E."/>
            <person name="Goraichik I."/>
            <person name="Dimitrov K.M."/>
            <person name="Suarez D.L."/>
            <person name="Swayne D.E."/>
        </authorList>
    </citation>
    <scope>NUCLEOTIDE SEQUENCE [LARGE SCALE GENOMIC DNA]</scope>
    <source>
        <strain evidence="1 2">DSM 12555</strain>
    </source>
</reference>
<dbReference type="Pfam" id="PF06353">
    <property type="entry name" value="DUF1062"/>
    <property type="match status" value="1"/>
</dbReference>
<evidence type="ECO:0008006" key="3">
    <source>
        <dbReference type="Google" id="ProtNLM"/>
    </source>
</evidence>